<comment type="caution">
    <text evidence="6">The sequence shown here is derived from an EMBL/GenBank/DDBJ whole genome shotgun (WGS) entry which is preliminary data.</text>
</comment>
<keyword evidence="4" id="KW-1005">Bacterial flagellum biogenesis</keyword>
<dbReference type="NCBIfam" id="TIGR00208">
    <property type="entry name" value="fliS"/>
    <property type="match status" value="1"/>
</dbReference>
<proteinExistence type="inferred from homology"/>
<protein>
    <submittedName>
        <fullName evidence="6">Flagellar protein FliS</fullName>
    </submittedName>
</protein>
<keyword evidence="6" id="KW-0969">Cilium</keyword>
<dbReference type="SUPFAM" id="SSF101116">
    <property type="entry name" value="Flagellar export chaperone FliS"/>
    <property type="match status" value="1"/>
</dbReference>
<evidence type="ECO:0000256" key="2">
    <source>
        <dbReference type="ARBA" id="ARBA00008787"/>
    </source>
</evidence>
<organism evidence="6 7">
    <name type="scientific">Sanguibacter antarcticus</name>
    <dbReference type="NCBI Taxonomy" id="372484"/>
    <lineage>
        <taxon>Bacteria</taxon>
        <taxon>Bacillati</taxon>
        <taxon>Actinomycetota</taxon>
        <taxon>Actinomycetes</taxon>
        <taxon>Micrococcales</taxon>
        <taxon>Sanguibacteraceae</taxon>
        <taxon>Sanguibacter</taxon>
    </lineage>
</organism>
<evidence type="ECO:0000256" key="1">
    <source>
        <dbReference type="ARBA" id="ARBA00004514"/>
    </source>
</evidence>
<evidence type="ECO:0000256" key="5">
    <source>
        <dbReference type="ARBA" id="ARBA00023186"/>
    </source>
</evidence>
<dbReference type="OrthoDB" id="3268516at2"/>
<dbReference type="PANTHER" id="PTHR34773">
    <property type="entry name" value="FLAGELLAR SECRETION CHAPERONE FLIS"/>
    <property type="match status" value="1"/>
</dbReference>
<dbReference type="PANTHER" id="PTHR34773:SF1">
    <property type="entry name" value="FLAGELLAR SECRETION CHAPERONE FLIS"/>
    <property type="match status" value="1"/>
</dbReference>
<dbReference type="CDD" id="cd16098">
    <property type="entry name" value="FliS"/>
    <property type="match status" value="1"/>
</dbReference>
<dbReference type="InterPro" id="IPR003713">
    <property type="entry name" value="FliS"/>
</dbReference>
<evidence type="ECO:0000256" key="4">
    <source>
        <dbReference type="ARBA" id="ARBA00022795"/>
    </source>
</evidence>
<dbReference type="Pfam" id="PF02561">
    <property type="entry name" value="FliS"/>
    <property type="match status" value="1"/>
</dbReference>
<dbReference type="Gene3D" id="1.20.120.340">
    <property type="entry name" value="Flagellar protein FliS"/>
    <property type="match status" value="1"/>
</dbReference>
<dbReference type="EMBL" id="PDJG01000001">
    <property type="protein sequence ID" value="PFG32226.1"/>
    <property type="molecule type" value="Genomic_DNA"/>
</dbReference>
<dbReference type="GO" id="GO:0044780">
    <property type="term" value="P:bacterial-type flagellum assembly"/>
    <property type="evidence" value="ECO:0007669"/>
    <property type="project" value="InterPro"/>
</dbReference>
<dbReference type="GO" id="GO:0005829">
    <property type="term" value="C:cytosol"/>
    <property type="evidence" value="ECO:0007669"/>
    <property type="project" value="UniProtKB-SubCell"/>
</dbReference>
<keyword evidence="6" id="KW-0966">Cell projection</keyword>
<evidence type="ECO:0000313" key="7">
    <source>
        <dbReference type="Proteomes" id="UP000225548"/>
    </source>
</evidence>
<dbReference type="RefSeq" id="WP_098453629.1">
    <property type="nucleotide sequence ID" value="NZ_PDJG01000001.1"/>
</dbReference>
<comment type="subcellular location">
    <subcellularLocation>
        <location evidence="1">Cytoplasm</location>
        <location evidence="1">Cytosol</location>
    </subcellularLocation>
</comment>
<evidence type="ECO:0000256" key="3">
    <source>
        <dbReference type="ARBA" id="ARBA00022490"/>
    </source>
</evidence>
<reference evidence="6 7" key="1">
    <citation type="submission" date="2017-10" db="EMBL/GenBank/DDBJ databases">
        <title>Sequencing the genomes of 1000 actinobacteria strains.</title>
        <authorList>
            <person name="Klenk H.-P."/>
        </authorList>
    </citation>
    <scope>NUCLEOTIDE SEQUENCE [LARGE SCALE GENOMIC DNA]</scope>
    <source>
        <strain evidence="6 7">DSM 18966</strain>
    </source>
</reference>
<accession>A0A2A9E0R2</accession>
<name>A0A2A9E0R2_9MICO</name>
<dbReference type="AlphaFoldDB" id="A0A2A9E0R2"/>
<gene>
    <name evidence="6" type="ORF">ATL42_0045</name>
</gene>
<keyword evidence="6" id="KW-0282">Flagellum</keyword>
<dbReference type="GO" id="GO:0071973">
    <property type="term" value="P:bacterial-type flagellum-dependent cell motility"/>
    <property type="evidence" value="ECO:0007669"/>
    <property type="project" value="TreeGrafter"/>
</dbReference>
<sequence length="152" mass="15996">MSQQMNSDAQRAQFLNDTVLSASPARLLTMLYDRLVLDLDRGMKAQVAGDVAEANSRLTHAQDIVAELIVTLDVDAWEGGPGLKGLYSHLLNELVQANISNDPVRTAACRSIVDPLRMAWHEAAGGLAQEAAQNVPVGAGSISAGSGFLGVG</sequence>
<keyword evidence="5" id="KW-0143">Chaperone</keyword>
<dbReference type="InterPro" id="IPR036584">
    <property type="entry name" value="FliS_sf"/>
</dbReference>
<keyword evidence="7" id="KW-1185">Reference proteome</keyword>
<evidence type="ECO:0000313" key="6">
    <source>
        <dbReference type="EMBL" id="PFG32226.1"/>
    </source>
</evidence>
<dbReference type="Proteomes" id="UP000225548">
    <property type="component" value="Unassembled WGS sequence"/>
</dbReference>
<keyword evidence="3" id="KW-0963">Cytoplasm</keyword>
<comment type="similarity">
    <text evidence="2">Belongs to the FliS family.</text>
</comment>